<feature type="modified residue" description="4-aspartylphosphate" evidence="8">
    <location>
        <position position="55"/>
    </location>
</feature>
<evidence type="ECO:0000313" key="11">
    <source>
        <dbReference type="EMBL" id="MBP1999615.1"/>
    </source>
</evidence>
<organism evidence="11 12">
    <name type="scientific">Paenibacillus shirakamiensis</name>
    <dbReference type="NCBI Taxonomy" id="1265935"/>
    <lineage>
        <taxon>Bacteria</taxon>
        <taxon>Bacillati</taxon>
        <taxon>Bacillota</taxon>
        <taxon>Bacilli</taxon>
        <taxon>Bacillales</taxon>
        <taxon>Paenibacillaceae</taxon>
        <taxon>Paenibacillus</taxon>
    </lineage>
</organism>
<dbReference type="InterPro" id="IPR001789">
    <property type="entry name" value="Sig_transdc_resp-reg_receiver"/>
</dbReference>
<evidence type="ECO:0000256" key="2">
    <source>
        <dbReference type="ARBA" id="ARBA00022490"/>
    </source>
</evidence>
<dbReference type="InterPro" id="IPR051552">
    <property type="entry name" value="HptR"/>
</dbReference>
<keyword evidence="7" id="KW-0804">Transcription</keyword>
<dbReference type="InterPro" id="IPR011006">
    <property type="entry name" value="CheY-like_superfamily"/>
</dbReference>
<comment type="caution">
    <text evidence="11">The sequence shown here is derived from an EMBL/GenBank/DDBJ whole genome shotgun (WGS) entry which is preliminary data.</text>
</comment>
<evidence type="ECO:0000256" key="4">
    <source>
        <dbReference type="ARBA" id="ARBA00023012"/>
    </source>
</evidence>
<dbReference type="InterPro" id="IPR020449">
    <property type="entry name" value="Tscrpt_reg_AraC-type_HTH"/>
</dbReference>
<dbReference type="InterPro" id="IPR009057">
    <property type="entry name" value="Homeodomain-like_sf"/>
</dbReference>
<comment type="subcellular location">
    <subcellularLocation>
        <location evidence="1">Cytoplasm</location>
    </subcellularLocation>
</comment>
<keyword evidence="6" id="KW-0238">DNA-binding</keyword>
<feature type="domain" description="HTH araC/xylS-type" evidence="9">
    <location>
        <begin position="448"/>
        <end position="547"/>
    </location>
</feature>
<accession>A0ABS4JEW5</accession>
<dbReference type="PRINTS" id="PR00032">
    <property type="entry name" value="HTHARAC"/>
</dbReference>
<dbReference type="Proteomes" id="UP001519288">
    <property type="component" value="Unassembled WGS sequence"/>
</dbReference>
<evidence type="ECO:0000256" key="5">
    <source>
        <dbReference type="ARBA" id="ARBA00023015"/>
    </source>
</evidence>
<dbReference type="SUPFAM" id="SSF52172">
    <property type="entry name" value="CheY-like"/>
    <property type="match status" value="1"/>
</dbReference>
<evidence type="ECO:0000256" key="8">
    <source>
        <dbReference type="PROSITE-ProRule" id="PRU00169"/>
    </source>
</evidence>
<gene>
    <name evidence="11" type="ORF">J2Z69_000634</name>
</gene>
<keyword evidence="5" id="KW-0805">Transcription regulation</keyword>
<dbReference type="CDD" id="cd17536">
    <property type="entry name" value="REC_YesN-like"/>
    <property type="match status" value="1"/>
</dbReference>
<evidence type="ECO:0000256" key="6">
    <source>
        <dbReference type="ARBA" id="ARBA00023125"/>
    </source>
</evidence>
<keyword evidence="4" id="KW-0902">Two-component regulatory system</keyword>
<sequence length="551" mass="63795">MYKLILVDDESDVREGLLHEIDWNSWGFEVIETAENGCEAMEMIERFQPDVVVTDIQMPFMNGLELSAWIREHYPATKIIILTGFEEFEYAQRAVKLQIDEYILKPFSSRELIDILLKVRAQIDQEVSFRENVYTLTEHYRQNLPVLQSIFLSSLITRRLNAQDIEEKCSHYNIYLEGAIYVVSCLRIDSGSQHQESESGKRVDSVSSLLHSSDQDLQLYAVLNIAQEITDKYEAGYTFIHHDEVIVIHVHKVQEEISLAEINLTMLEEILHSVDRYLKLTVTAGAGRVKRSIQDLPSSYKESVQALDYRLILGGNKVFWIEDMDNRTHQPLELSAFQDQELGRCLKLGTEEEINLMMDQLFDKINASGTSSQEFRIYLLEILTCVIKSAKEIHVDLDRLFGDGDTGVTEISKFTHSSEAKEWFRDIGLRLRSSIAMDRQSSYSKLVDEAQEYIRHHYRDSELSISRVCSVLHISTGYFSNIFKKEKKMTFVQYLMTLRMEAAQELLQGTDMKAFEIAEHIGFSDPNYFSFCFRKKYGISPKDYRSGIRES</sequence>
<dbReference type="PROSITE" id="PS50110">
    <property type="entry name" value="RESPONSE_REGULATORY"/>
    <property type="match status" value="1"/>
</dbReference>
<evidence type="ECO:0000259" key="10">
    <source>
        <dbReference type="PROSITE" id="PS50110"/>
    </source>
</evidence>
<dbReference type="SMART" id="SM00448">
    <property type="entry name" value="REC"/>
    <property type="match status" value="1"/>
</dbReference>
<keyword evidence="3 8" id="KW-0597">Phosphoprotein</keyword>
<evidence type="ECO:0000256" key="7">
    <source>
        <dbReference type="ARBA" id="ARBA00023163"/>
    </source>
</evidence>
<protein>
    <submittedName>
        <fullName evidence="11">Two-component system response regulator YesN</fullName>
    </submittedName>
</protein>
<dbReference type="PROSITE" id="PS01124">
    <property type="entry name" value="HTH_ARAC_FAMILY_2"/>
    <property type="match status" value="1"/>
</dbReference>
<dbReference type="PANTHER" id="PTHR42713:SF3">
    <property type="entry name" value="TRANSCRIPTIONAL REGULATORY PROTEIN HPTR"/>
    <property type="match status" value="1"/>
</dbReference>
<feature type="domain" description="Response regulatory" evidence="10">
    <location>
        <begin position="3"/>
        <end position="120"/>
    </location>
</feature>
<dbReference type="SMART" id="SM00342">
    <property type="entry name" value="HTH_ARAC"/>
    <property type="match status" value="1"/>
</dbReference>
<evidence type="ECO:0000256" key="1">
    <source>
        <dbReference type="ARBA" id="ARBA00004496"/>
    </source>
</evidence>
<dbReference type="Gene3D" id="3.40.50.2300">
    <property type="match status" value="1"/>
</dbReference>
<evidence type="ECO:0000313" key="12">
    <source>
        <dbReference type="Proteomes" id="UP001519288"/>
    </source>
</evidence>
<dbReference type="Pfam" id="PF17853">
    <property type="entry name" value="GGDEF_2"/>
    <property type="match status" value="1"/>
</dbReference>
<dbReference type="PANTHER" id="PTHR42713">
    <property type="entry name" value="HISTIDINE KINASE-RELATED"/>
    <property type="match status" value="1"/>
</dbReference>
<keyword evidence="2" id="KW-0963">Cytoplasm</keyword>
<proteinExistence type="predicted"/>
<dbReference type="Pfam" id="PF12833">
    <property type="entry name" value="HTH_18"/>
    <property type="match status" value="1"/>
</dbReference>
<dbReference type="SUPFAM" id="SSF46689">
    <property type="entry name" value="Homeodomain-like"/>
    <property type="match status" value="2"/>
</dbReference>
<keyword evidence="12" id="KW-1185">Reference proteome</keyword>
<name>A0ABS4JEW5_9BACL</name>
<dbReference type="RefSeq" id="WP_209859060.1">
    <property type="nucleotide sequence ID" value="NZ_JAGGLD010000001.1"/>
</dbReference>
<dbReference type="EMBL" id="JAGGLD010000001">
    <property type="protein sequence ID" value="MBP1999615.1"/>
    <property type="molecule type" value="Genomic_DNA"/>
</dbReference>
<dbReference type="InterPro" id="IPR041522">
    <property type="entry name" value="CdaR_GGDEF"/>
</dbReference>
<evidence type="ECO:0000259" key="9">
    <source>
        <dbReference type="PROSITE" id="PS01124"/>
    </source>
</evidence>
<evidence type="ECO:0000256" key="3">
    <source>
        <dbReference type="ARBA" id="ARBA00022553"/>
    </source>
</evidence>
<dbReference type="Pfam" id="PF00072">
    <property type="entry name" value="Response_reg"/>
    <property type="match status" value="1"/>
</dbReference>
<reference evidence="11 12" key="1">
    <citation type="submission" date="2021-03" db="EMBL/GenBank/DDBJ databases">
        <title>Genomic Encyclopedia of Type Strains, Phase IV (KMG-IV): sequencing the most valuable type-strain genomes for metagenomic binning, comparative biology and taxonomic classification.</title>
        <authorList>
            <person name="Goeker M."/>
        </authorList>
    </citation>
    <scope>NUCLEOTIDE SEQUENCE [LARGE SCALE GENOMIC DNA]</scope>
    <source>
        <strain evidence="11 12">DSM 26806</strain>
    </source>
</reference>
<dbReference type="Gene3D" id="1.10.10.60">
    <property type="entry name" value="Homeodomain-like"/>
    <property type="match status" value="2"/>
</dbReference>
<dbReference type="InterPro" id="IPR018060">
    <property type="entry name" value="HTH_AraC"/>
</dbReference>